<keyword evidence="4" id="KW-1185">Reference proteome</keyword>
<gene>
    <name evidence="3" type="ORF">FB559_6563</name>
</gene>
<feature type="domain" description="Amidohydrolase-related" evidence="2">
    <location>
        <begin position="3"/>
        <end position="313"/>
    </location>
</feature>
<dbReference type="GO" id="GO:0005737">
    <property type="term" value="C:cytoplasm"/>
    <property type="evidence" value="ECO:0007669"/>
    <property type="project" value="TreeGrafter"/>
</dbReference>
<accession>A0A543CUQ0</accession>
<dbReference type="GO" id="GO:0016787">
    <property type="term" value="F:hydrolase activity"/>
    <property type="evidence" value="ECO:0007669"/>
    <property type="project" value="InterPro"/>
</dbReference>
<comment type="caution">
    <text evidence="3">The sequence shown here is derived from an EMBL/GenBank/DDBJ whole genome shotgun (WGS) entry which is preliminary data.</text>
</comment>
<keyword evidence="1" id="KW-0456">Lyase</keyword>
<dbReference type="PANTHER" id="PTHR21240:SF28">
    <property type="entry name" value="ISO-OROTATE DECARBOXYLASE (EUROFUNG)"/>
    <property type="match status" value="1"/>
</dbReference>
<sequence length="323" mass="34043">MAIDVHGHVTSPTLFERFPMPPSLADIDGMVEKKAEAGIDTTIVGSPVGAGTMVRVPDLDNYRQPLDQLAAFHEWVAEQVRARPGRLRAYAYTDPHGGDGILDAAARLLEQEEFVGLIVNSSINGEFLDTERAGDFFAMAAEHRVPVMLHPPAEPAGSAGLRDPRLVEHVARPGDVATGVAAIIFAGWLEKYPELRIIAPTAGGGLALLVQKLEIAHRMPQRMGPAGAEPPLTAERPPSASLGQVYVDTATPSPAALGAAVRVFGAGNVLFGTDTPPMNAPAQNALRILDQLGLSPEDRERILSGNAADLFGIQAPVQTGAGS</sequence>
<dbReference type="SUPFAM" id="SSF51556">
    <property type="entry name" value="Metallo-dependent hydrolases"/>
    <property type="match status" value="1"/>
</dbReference>
<dbReference type="Pfam" id="PF04909">
    <property type="entry name" value="Amidohydro_2"/>
    <property type="match status" value="1"/>
</dbReference>
<protein>
    <submittedName>
        <fullName evidence="3">Aminocarboxymuconate-semialdehyde decarboxylase</fullName>
    </submittedName>
</protein>
<evidence type="ECO:0000259" key="2">
    <source>
        <dbReference type="Pfam" id="PF04909"/>
    </source>
</evidence>
<dbReference type="EMBL" id="VFOZ01000001">
    <property type="protein sequence ID" value="TQM00840.1"/>
    <property type="molecule type" value="Genomic_DNA"/>
</dbReference>
<dbReference type="InterPro" id="IPR032466">
    <property type="entry name" value="Metal_Hydrolase"/>
</dbReference>
<evidence type="ECO:0000256" key="1">
    <source>
        <dbReference type="ARBA" id="ARBA00023239"/>
    </source>
</evidence>
<dbReference type="InterPro" id="IPR006680">
    <property type="entry name" value="Amidohydro-rel"/>
</dbReference>
<dbReference type="Gene3D" id="3.20.20.140">
    <property type="entry name" value="Metal-dependent hydrolases"/>
    <property type="match status" value="1"/>
</dbReference>
<dbReference type="AlphaFoldDB" id="A0A543CUQ0"/>
<proteinExistence type="predicted"/>
<dbReference type="GO" id="GO:0016831">
    <property type="term" value="F:carboxy-lyase activity"/>
    <property type="evidence" value="ECO:0007669"/>
    <property type="project" value="InterPro"/>
</dbReference>
<organism evidence="3 4">
    <name type="scientific">Actinoallomurus bryophytorum</name>
    <dbReference type="NCBI Taxonomy" id="1490222"/>
    <lineage>
        <taxon>Bacteria</taxon>
        <taxon>Bacillati</taxon>
        <taxon>Actinomycetota</taxon>
        <taxon>Actinomycetes</taxon>
        <taxon>Streptosporangiales</taxon>
        <taxon>Thermomonosporaceae</taxon>
        <taxon>Actinoallomurus</taxon>
    </lineage>
</organism>
<dbReference type="Proteomes" id="UP000316096">
    <property type="component" value="Unassembled WGS sequence"/>
</dbReference>
<reference evidence="3 4" key="1">
    <citation type="submission" date="2019-06" db="EMBL/GenBank/DDBJ databases">
        <title>Sequencing the genomes of 1000 actinobacteria strains.</title>
        <authorList>
            <person name="Klenk H.-P."/>
        </authorList>
    </citation>
    <scope>NUCLEOTIDE SEQUENCE [LARGE SCALE GENOMIC DNA]</scope>
    <source>
        <strain evidence="3 4">DSM 102200</strain>
    </source>
</reference>
<evidence type="ECO:0000313" key="3">
    <source>
        <dbReference type="EMBL" id="TQM00840.1"/>
    </source>
</evidence>
<dbReference type="InterPro" id="IPR032465">
    <property type="entry name" value="ACMSD"/>
</dbReference>
<dbReference type="OrthoDB" id="8673173at2"/>
<evidence type="ECO:0000313" key="4">
    <source>
        <dbReference type="Proteomes" id="UP000316096"/>
    </source>
</evidence>
<dbReference type="GO" id="GO:0019748">
    <property type="term" value="P:secondary metabolic process"/>
    <property type="evidence" value="ECO:0007669"/>
    <property type="project" value="TreeGrafter"/>
</dbReference>
<name>A0A543CUQ0_9ACTN</name>
<dbReference type="RefSeq" id="WP_141960703.1">
    <property type="nucleotide sequence ID" value="NZ_VFOZ01000001.1"/>
</dbReference>
<dbReference type="PANTHER" id="PTHR21240">
    <property type="entry name" value="2-AMINO-3-CARBOXYLMUCONATE-6-SEMIALDEHYDE DECARBOXYLASE"/>
    <property type="match status" value="1"/>
</dbReference>